<evidence type="ECO:0000313" key="1">
    <source>
        <dbReference type="EMBL" id="VVA90120.1"/>
    </source>
</evidence>
<comment type="caution">
    <text evidence="1">The sequence shown here is derived from an EMBL/GenBank/DDBJ whole genome shotgun (WGS) entry which is preliminary data.</text>
</comment>
<dbReference type="EMBL" id="CABITT030000001">
    <property type="protein sequence ID" value="VVA90120.1"/>
    <property type="molecule type" value="Genomic_DNA"/>
</dbReference>
<organism evidence="1 2">
    <name type="scientific">Arabis nemorensis</name>
    <dbReference type="NCBI Taxonomy" id="586526"/>
    <lineage>
        <taxon>Eukaryota</taxon>
        <taxon>Viridiplantae</taxon>
        <taxon>Streptophyta</taxon>
        <taxon>Embryophyta</taxon>
        <taxon>Tracheophyta</taxon>
        <taxon>Spermatophyta</taxon>
        <taxon>Magnoliopsida</taxon>
        <taxon>eudicotyledons</taxon>
        <taxon>Gunneridae</taxon>
        <taxon>Pentapetalae</taxon>
        <taxon>rosids</taxon>
        <taxon>malvids</taxon>
        <taxon>Brassicales</taxon>
        <taxon>Brassicaceae</taxon>
        <taxon>Arabideae</taxon>
        <taxon>Arabis</taxon>
    </lineage>
</organism>
<dbReference type="OrthoDB" id="2425403at2759"/>
<dbReference type="Proteomes" id="UP000489600">
    <property type="component" value="Unassembled WGS sequence"/>
</dbReference>
<evidence type="ECO:0000313" key="2">
    <source>
        <dbReference type="Proteomes" id="UP000489600"/>
    </source>
</evidence>
<keyword evidence="2" id="KW-1185">Reference proteome</keyword>
<name>A0A565AL41_9BRAS</name>
<protein>
    <submittedName>
        <fullName evidence="1">Uncharacterized protein</fullName>
    </submittedName>
</protein>
<proteinExistence type="predicted"/>
<sequence length="108" mass="12056">MGPICDVVNENKMDFWVEADLISSDVESNFHACVQENANPGKECHGFVSTEDDSIFENLGAMLMSDIHSHAALNPECILRICWAMAKVVRRCLSLKGEETAKHERGFN</sequence>
<gene>
    <name evidence="1" type="ORF">ANE_LOCUS565</name>
</gene>
<accession>A0A565AL41</accession>
<dbReference type="AlphaFoldDB" id="A0A565AL41"/>
<reference evidence="1" key="1">
    <citation type="submission" date="2019-07" db="EMBL/GenBank/DDBJ databases">
        <authorList>
            <person name="Dittberner H."/>
        </authorList>
    </citation>
    <scope>NUCLEOTIDE SEQUENCE [LARGE SCALE GENOMIC DNA]</scope>
</reference>